<reference evidence="1 4" key="2">
    <citation type="submission" date="2022-05" db="EMBL/GenBank/DDBJ databases">
        <title>Genome Sequencing of Bee-Associated Microbes.</title>
        <authorList>
            <person name="Dunlap C."/>
        </authorList>
    </citation>
    <scope>NUCLEOTIDE SEQUENCE [LARGE SCALE GENOMIC DNA]</scope>
    <source>
        <strain evidence="1 4">NRRL B-14613</strain>
    </source>
</reference>
<organism evidence="2 3">
    <name type="scientific">Paenibacillus thiaminolyticus</name>
    <name type="common">Bacillus thiaminolyticus</name>
    <dbReference type="NCBI Taxonomy" id="49283"/>
    <lineage>
        <taxon>Bacteria</taxon>
        <taxon>Bacillati</taxon>
        <taxon>Bacillota</taxon>
        <taxon>Bacilli</taxon>
        <taxon>Bacillales</taxon>
        <taxon>Paenibacillaceae</taxon>
        <taxon>Paenibacillus</taxon>
    </lineage>
</organism>
<name>A0AAP9DR69_PANTH</name>
<evidence type="ECO:0000313" key="4">
    <source>
        <dbReference type="Proteomes" id="UP001209276"/>
    </source>
</evidence>
<dbReference type="Proteomes" id="UP001209276">
    <property type="component" value="Unassembled WGS sequence"/>
</dbReference>
<dbReference type="EMBL" id="CP041405">
    <property type="protein sequence ID" value="QDM42673.1"/>
    <property type="molecule type" value="Genomic_DNA"/>
</dbReference>
<evidence type="ECO:0000313" key="3">
    <source>
        <dbReference type="Proteomes" id="UP000315377"/>
    </source>
</evidence>
<dbReference type="GeneID" id="76995047"/>
<dbReference type="RefSeq" id="WP_115057874.1">
    <property type="nucleotide sequence ID" value="NZ_CABMNB010000012.1"/>
</dbReference>
<proteinExistence type="predicted"/>
<evidence type="ECO:0000313" key="1">
    <source>
        <dbReference type="EMBL" id="MCY9610673.1"/>
    </source>
</evidence>
<dbReference type="Proteomes" id="UP000315377">
    <property type="component" value="Chromosome"/>
</dbReference>
<evidence type="ECO:0000313" key="2">
    <source>
        <dbReference type="EMBL" id="QDM42673.1"/>
    </source>
</evidence>
<protein>
    <submittedName>
        <fullName evidence="1">Helix-hairpin-helix domain-containing protein</fullName>
    </submittedName>
</protein>
<dbReference type="InterPro" id="IPR021725">
    <property type="entry name" value="Cdd1"/>
</dbReference>
<keyword evidence="4" id="KW-1185">Reference proteome</keyword>
<sequence length="117" mass="13741">MTILIVIILIVGLAGIIGNQYAALRRMESIGPKFARDMIELGYDSLDELKKQDGAHLFDALEQLYGVEIDPCVEDQCRLIVDFARHRNHSRQWWDFTEERKQYRDQYGYPPNRPQKE</sequence>
<dbReference type="AlphaFoldDB" id="A0AAP9DR69"/>
<gene>
    <name evidence="2" type="ORF">FLT43_03515</name>
    <name evidence="1" type="ORF">M5W83_26340</name>
</gene>
<dbReference type="Pfam" id="PF11731">
    <property type="entry name" value="Cdd1"/>
    <property type="match status" value="1"/>
</dbReference>
<reference evidence="2 3" key="1">
    <citation type="submission" date="2019-07" db="EMBL/GenBank/DDBJ databases">
        <title>Paenibacillus thiaminolyticus NRRL B-4156.</title>
        <authorList>
            <person name="Hehnly C."/>
            <person name="Zhang L."/>
        </authorList>
    </citation>
    <scope>NUCLEOTIDE SEQUENCE [LARGE SCALE GENOMIC DNA]</scope>
    <source>
        <strain evidence="2 3">NRRL B-4156</strain>
    </source>
</reference>
<dbReference type="EMBL" id="JAMDMM010000062">
    <property type="protein sequence ID" value="MCY9610673.1"/>
    <property type="molecule type" value="Genomic_DNA"/>
</dbReference>
<accession>A0AAP9DR69</accession>